<gene>
    <name evidence="1" type="ORF">ACFQ2O_01775</name>
</gene>
<reference evidence="2" key="1">
    <citation type="journal article" date="2019" name="Int. J. Syst. Evol. Microbiol.">
        <title>The Global Catalogue of Microorganisms (GCM) 10K type strain sequencing project: providing services to taxonomists for standard genome sequencing and annotation.</title>
        <authorList>
            <consortium name="The Broad Institute Genomics Platform"/>
            <consortium name="The Broad Institute Genome Sequencing Center for Infectious Disease"/>
            <person name="Wu L."/>
            <person name="Ma J."/>
        </authorList>
    </citation>
    <scope>NUCLEOTIDE SEQUENCE [LARGE SCALE GENOMIC DNA]</scope>
    <source>
        <strain evidence="2">JCM 31319</strain>
    </source>
</reference>
<dbReference type="RefSeq" id="WP_377522430.1">
    <property type="nucleotide sequence ID" value="NZ_JBHTLD010000007.1"/>
</dbReference>
<name>A0ABW3SLU1_9BACT</name>
<protein>
    <submittedName>
        <fullName evidence="1">Uncharacterized protein</fullName>
    </submittedName>
</protein>
<evidence type="ECO:0000313" key="1">
    <source>
        <dbReference type="EMBL" id="MFD1184916.1"/>
    </source>
</evidence>
<keyword evidence="2" id="KW-1185">Reference proteome</keyword>
<accession>A0ABW3SLU1</accession>
<organism evidence="1 2">
    <name type="scientific">Pontibacter rugosus</name>
    <dbReference type="NCBI Taxonomy" id="1745966"/>
    <lineage>
        <taxon>Bacteria</taxon>
        <taxon>Pseudomonadati</taxon>
        <taxon>Bacteroidota</taxon>
        <taxon>Cytophagia</taxon>
        <taxon>Cytophagales</taxon>
        <taxon>Hymenobacteraceae</taxon>
        <taxon>Pontibacter</taxon>
    </lineage>
</organism>
<comment type="caution">
    <text evidence="1">The sequence shown here is derived from an EMBL/GenBank/DDBJ whole genome shotgun (WGS) entry which is preliminary data.</text>
</comment>
<dbReference type="Proteomes" id="UP001597094">
    <property type="component" value="Unassembled WGS sequence"/>
</dbReference>
<evidence type="ECO:0000313" key="2">
    <source>
        <dbReference type="Proteomes" id="UP001597094"/>
    </source>
</evidence>
<proteinExistence type="predicted"/>
<sequence>MSAAEKTVRQLCQEIIALAGYLKNNPADSKAIELLCSTTDQIKTTSPSEKTQETKVEICLA</sequence>
<dbReference type="EMBL" id="JBHTLD010000007">
    <property type="protein sequence ID" value="MFD1184916.1"/>
    <property type="molecule type" value="Genomic_DNA"/>
</dbReference>